<dbReference type="InterPro" id="IPR033443">
    <property type="entry name" value="PROP1-like_PPR_dom"/>
</dbReference>
<feature type="repeat" description="PPR" evidence="3">
    <location>
        <begin position="229"/>
        <end position="263"/>
    </location>
</feature>
<protein>
    <recommendedName>
        <fullName evidence="4">PROP1-like PPR domain-containing protein</fullName>
    </recommendedName>
</protein>
<evidence type="ECO:0000313" key="6">
    <source>
        <dbReference type="Proteomes" id="UP001454036"/>
    </source>
</evidence>
<name>A0AAV3R9J8_LITER</name>
<gene>
    <name evidence="5" type="ORF">LIER_26190</name>
</gene>
<dbReference type="SUPFAM" id="SSF81901">
    <property type="entry name" value="HCP-like"/>
    <property type="match status" value="1"/>
</dbReference>
<dbReference type="Proteomes" id="UP001454036">
    <property type="component" value="Unassembled WGS sequence"/>
</dbReference>
<dbReference type="AlphaFoldDB" id="A0AAV3R9J8"/>
<dbReference type="PANTHER" id="PTHR47447:SF17">
    <property type="entry name" value="OS12G0638900 PROTEIN"/>
    <property type="match status" value="1"/>
</dbReference>
<evidence type="ECO:0000313" key="5">
    <source>
        <dbReference type="EMBL" id="GAA0172346.1"/>
    </source>
</evidence>
<evidence type="ECO:0000256" key="3">
    <source>
        <dbReference type="PROSITE-ProRule" id="PRU00708"/>
    </source>
</evidence>
<feature type="domain" description="PROP1-like PPR" evidence="4">
    <location>
        <begin position="2"/>
        <end position="109"/>
    </location>
</feature>
<dbReference type="InterPro" id="IPR011990">
    <property type="entry name" value="TPR-like_helical_dom_sf"/>
</dbReference>
<dbReference type="PANTHER" id="PTHR47447">
    <property type="entry name" value="OS03G0856100 PROTEIN"/>
    <property type="match status" value="1"/>
</dbReference>
<evidence type="ECO:0000256" key="2">
    <source>
        <dbReference type="ARBA" id="ARBA00022737"/>
    </source>
</evidence>
<proteinExistence type="inferred from homology"/>
<reference evidence="5 6" key="1">
    <citation type="submission" date="2024-01" db="EMBL/GenBank/DDBJ databases">
        <title>The complete chloroplast genome sequence of Lithospermum erythrorhizon: insights into the phylogenetic relationship among Boraginaceae species and the maternal lineages of purple gromwells.</title>
        <authorList>
            <person name="Okada T."/>
            <person name="Watanabe K."/>
        </authorList>
    </citation>
    <scope>NUCLEOTIDE SEQUENCE [LARGE SCALE GENOMIC DNA]</scope>
</reference>
<dbReference type="InterPro" id="IPR002885">
    <property type="entry name" value="PPR_rpt"/>
</dbReference>
<sequence>MVFKDMKKEHCEPDEYTYTIMIRMTGKAGKPDEALSLFQEMLSKGCTPNLIAFNTILEVLAKSRMIDKAILLFSKMVENKCRPNEFTYSVLLNVLAAEGKLGRLDEIVNISSEYMNKPLYAYLVRTLGKQGHANEAHRLFCNMWSFHDRGDRDAYLSMLESLCTSRKTVEAIDLLSNMHEKGIETDTYMYNLVFSSLRKFKQMTHIRAGRADDAVKIFEKLDSSDCKPDIVSYNSLINCLEKYGNVDEAHMRSKEMQEKGFNPDVVTYSNSN</sequence>
<organism evidence="5 6">
    <name type="scientific">Lithospermum erythrorhizon</name>
    <name type="common">Purple gromwell</name>
    <name type="synonym">Lithospermum officinale var. erythrorhizon</name>
    <dbReference type="NCBI Taxonomy" id="34254"/>
    <lineage>
        <taxon>Eukaryota</taxon>
        <taxon>Viridiplantae</taxon>
        <taxon>Streptophyta</taxon>
        <taxon>Embryophyta</taxon>
        <taxon>Tracheophyta</taxon>
        <taxon>Spermatophyta</taxon>
        <taxon>Magnoliopsida</taxon>
        <taxon>eudicotyledons</taxon>
        <taxon>Gunneridae</taxon>
        <taxon>Pentapetalae</taxon>
        <taxon>asterids</taxon>
        <taxon>lamiids</taxon>
        <taxon>Boraginales</taxon>
        <taxon>Boraginaceae</taxon>
        <taxon>Boraginoideae</taxon>
        <taxon>Lithospermeae</taxon>
        <taxon>Lithospermum</taxon>
    </lineage>
</organism>
<accession>A0AAV3R9J8</accession>
<dbReference type="PROSITE" id="PS51375">
    <property type="entry name" value="PPR"/>
    <property type="match status" value="4"/>
</dbReference>
<feature type="repeat" description="PPR" evidence="3">
    <location>
        <begin position="14"/>
        <end position="48"/>
    </location>
</feature>
<evidence type="ECO:0000259" key="4">
    <source>
        <dbReference type="Pfam" id="PF17177"/>
    </source>
</evidence>
<dbReference type="Pfam" id="PF17177">
    <property type="entry name" value="PPR_long"/>
    <property type="match status" value="1"/>
</dbReference>
<feature type="repeat" description="PPR" evidence="3">
    <location>
        <begin position="151"/>
        <end position="185"/>
    </location>
</feature>
<dbReference type="NCBIfam" id="TIGR00756">
    <property type="entry name" value="PPR"/>
    <property type="match status" value="5"/>
</dbReference>
<feature type="repeat" description="PPR" evidence="3">
    <location>
        <begin position="49"/>
        <end position="83"/>
    </location>
</feature>
<dbReference type="EMBL" id="BAABME010008078">
    <property type="protein sequence ID" value="GAA0172346.1"/>
    <property type="molecule type" value="Genomic_DNA"/>
</dbReference>
<evidence type="ECO:0000256" key="1">
    <source>
        <dbReference type="ARBA" id="ARBA00007626"/>
    </source>
</evidence>
<dbReference type="Gene3D" id="1.25.40.10">
    <property type="entry name" value="Tetratricopeptide repeat domain"/>
    <property type="match status" value="3"/>
</dbReference>
<dbReference type="Pfam" id="PF01535">
    <property type="entry name" value="PPR"/>
    <property type="match status" value="1"/>
</dbReference>
<keyword evidence="6" id="KW-1185">Reference proteome</keyword>
<keyword evidence="2" id="KW-0677">Repeat</keyword>
<comment type="caution">
    <text evidence="5">The sequence shown here is derived from an EMBL/GenBank/DDBJ whole genome shotgun (WGS) entry which is preliminary data.</text>
</comment>
<dbReference type="FunFam" id="1.25.40.10:FF:000990">
    <property type="entry name" value="Pentatricopeptide repeat-containing protein, mitochondrial"/>
    <property type="match status" value="1"/>
</dbReference>
<comment type="similarity">
    <text evidence="1">Belongs to the PPR family. P subfamily.</text>
</comment>
<dbReference type="Pfam" id="PF13041">
    <property type="entry name" value="PPR_2"/>
    <property type="match status" value="1"/>
</dbReference>